<dbReference type="InterPro" id="IPR003661">
    <property type="entry name" value="HisK_dim/P_dom"/>
</dbReference>
<dbReference type="EC" id="2.7.13.3" evidence="3"/>
<dbReference type="AlphaFoldDB" id="A0A173V925"/>
<dbReference type="FunFam" id="3.30.565.10:FF:000006">
    <property type="entry name" value="Sensor histidine kinase WalK"/>
    <property type="match status" value="1"/>
</dbReference>
<dbReference type="STRING" id="166486.ERS852572_02724"/>
<keyword evidence="5 9" id="KW-0808">Transferase</keyword>
<accession>A0A173V925</accession>
<dbReference type="CDD" id="cd00075">
    <property type="entry name" value="HATPase"/>
    <property type="match status" value="1"/>
</dbReference>
<organism evidence="9 10">
    <name type="scientific">Roseburia intestinalis</name>
    <dbReference type="NCBI Taxonomy" id="166486"/>
    <lineage>
        <taxon>Bacteria</taxon>
        <taxon>Bacillati</taxon>
        <taxon>Bacillota</taxon>
        <taxon>Clostridia</taxon>
        <taxon>Lachnospirales</taxon>
        <taxon>Lachnospiraceae</taxon>
        <taxon>Roseburia</taxon>
    </lineage>
</organism>
<comment type="subcellular location">
    <subcellularLocation>
        <location evidence="2">Membrane</location>
    </subcellularLocation>
</comment>
<comment type="catalytic activity">
    <reaction evidence="1">
        <text>ATP + protein L-histidine = ADP + protein N-phospho-L-histidine.</text>
        <dbReference type="EC" id="2.7.13.3"/>
    </reaction>
</comment>
<dbReference type="SUPFAM" id="SSF47384">
    <property type="entry name" value="Homodimeric domain of signal transducing histidine kinase"/>
    <property type="match status" value="1"/>
</dbReference>
<keyword evidence="4" id="KW-0597">Phosphoprotein</keyword>
<dbReference type="PANTHER" id="PTHR43711:SF1">
    <property type="entry name" value="HISTIDINE KINASE 1"/>
    <property type="match status" value="1"/>
</dbReference>
<dbReference type="InterPro" id="IPR004358">
    <property type="entry name" value="Sig_transdc_His_kin-like_C"/>
</dbReference>
<evidence type="ECO:0000256" key="7">
    <source>
        <dbReference type="ARBA" id="ARBA00023012"/>
    </source>
</evidence>
<evidence type="ECO:0000256" key="5">
    <source>
        <dbReference type="ARBA" id="ARBA00022679"/>
    </source>
</evidence>
<evidence type="ECO:0000259" key="8">
    <source>
        <dbReference type="PROSITE" id="PS50109"/>
    </source>
</evidence>
<name>A0A173V925_9FIRM</name>
<dbReference type="InterPro" id="IPR036097">
    <property type="entry name" value="HisK_dim/P_sf"/>
</dbReference>
<evidence type="ECO:0000256" key="2">
    <source>
        <dbReference type="ARBA" id="ARBA00004370"/>
    </source>
</evidence>
<dbReference type="Pfam" id="PF02518">
    <property type="entry name" value="HATPase_c"/>
    <property type="match status" value="1"/>
</dbReference>
<dbReference type="SMART" id="SM00388">
    <property type="entry name" value="HisKA"/>
    <property type="match status" value="1"/>
</dbReference>
<dbReference type="RefSeq" id="WP_055195123.1">
    <property type="nucleotide sequence ID" value="NZ_CABIYH010000021.1"/>
</dbReference>
<dbReference type="PaxDb" id="166486-ERS852572_02724"/>
<sequence length="299" mass="33005">MNKTGIVIILLCFLAAAAVVLWERRKTRKTMEEIERMLDAAMTGSFSETNFDESQLSALETKFAHYLSAAEASSRNVAQEKDKIKTLIADISHQTKTPIANLLLYSELLMEETLPASAKANVEALYKQSEKLRFLIDSLVKLSRLENGIISLSPQQTALQPLLESVVEQYTAKASEKGLSLRLQDTDAFAVFDFKWTAEALANIVDNAIKYTEHGTITISAVSYEMFARIDISDTGSGIPENEQAKIFARFYRSNSVQKQEGVGIGLYLARQIISGEGGYIKVASVPGKGSTFSIFLPK</sequence>
<evidence type="ECO:0000256" key="3">
    <source>
        <dbReference type="ARBA" id="ARBA00012438"/>
    </source>
</evidence>
<proteinExistence type="predicted"/>
<dbReference type="InterPro" id="IPR050736">
    <property type="entry name" value="Sensor_HK_Regulatory"/>
</dbReference>
<evidence type="ECO:0000256" key="4">
    <source>
        <dbReference type="ARBA" id="ARBA00022553"/>
    </source>
</evidence>
<dbReference type="SMART" id="SM00387">
    <property type="entry name" value="HATPase_c"/>
    <property type="match status" value="1"/>
</dbReference>
<dbReference type="Pfam" id="PF00512">
    <property type="entry name" value="HisKA"/>
    <property type="match status" value="1"/>
</dbReference>
<reference evidence="9 10" key="1">
    <citation type="submission" date="2015-09" db="EMBL/GenBank/DDBJ databases">
        <authorList>
            <consortium name="Pathogen Informatics"/>
        </authorList>
    </citation>
    <scope>NUCLEOTIDE SEQUENCE [LARGE SCALE GENOMIC DNA]</scope>
    <source>
        <strain evidence="9 10">2789STDY5834960</strain>
    </source>
</reference>
<dbReference type="GO" id="GO:0000155">
    <property type="term" value="F:phosphorelay sensor kinase activity"/>
    <property type="evidence" value="ECO:0007669"/>
    <property type="project" value="InterPro"/>
</dbReference>
<dbReference type="InterPro" id="IPR036890">
    <property type="entry name" value="HATPase_C_sf"/>
</dbReference>
<dbReference type="CDD" id="cd00082">
    <property type="entry name" value="HisKA"/>
    <property type="match status" value="1"/>
</dbReference>
<evidence type="ECO:0000256" key="6">
    <source>
        <dbReference type="ARBA" id="ARBA00022777"/>
    </source>
</evidence>
<dbReference type="OrthoDB" id="9773956at2"/>
<keyword evidence="7" id="KW-0902">Two-component regulatory system</keyword>
<dbReference type="PRINTS" id="PR00344">
    <property type="entry name" value="BCTRLSENSOR"/>
</dbReference>
<dbReference type="InterPro" id="IPR003594">
    <property type="entry name" value="HATPase_dom"/>
</dbReference>
<dbReference type="InterPro" id="IPR005467">
    <property type="entry name" value="His_kinase_dom"/>
</dbReference>
<evidence type="ECO:0000313" key="10">
    <source>
        <dbReference type="Proteomes" id="UP000095350"/>
    </source>
</evidence>
<feature type="domain" description="Histidine kinase" evidence="8">
    <location>
        <begin position="90"/>
        <end position="299"/>
    </location>
</feature>
<dbReference type="Gene3D" id="3.30.565.10">
    <property type="entry name" value="Histidine kinase-like ATPase, C-terminal domain"/>
    <property type="match status" value="1"/>
</dbReference>
<evidence type="ECO:0000313" key="9">
    <source>
        <dbReference type="EMBL" id="CUN23534.1"/>
    </source>
</evidence>
<dbReference type="EMBL" id="CYXZ01000021">
    <property type="protein sequence ID" value="CUN23534.1"/>
    <property type="molecule type" value="Genomic_DNA"/>
</dbReference>
<keyword evidence="6" id="KW-0418">Kinase</keyword>
<dbReference type="Gene3D" id="1.10.287.130">
    <property type="match status" value="1"/>
</dbReference>
<gene>
    <name evidence="9" type="primary">srrB</name>
    <name evidence="9" type="ORF">ERS852572_02724</name>
</gene>
<protein>
    <recommendedName>
        <fullName evidence="3">histidine kinase</fullName>
        <ecNumber evidence="3">2.7.13.3</ecNumber>
    </recommendedName>
</protein>
<evidence type="ECO:0000256" key="1">
    <source>
        <dbReference type="ARBA" id="ARBA00000085"/>
    </source>
</evidence>
<dbReference type="PROSITE" id="PS50109">
    <property type="entry name" value="HIS_KIN"/>
    <property type="match status" value="1"/>
</dbReference>
<dbReference type="GO" id="GO:0016020">
    <property type="term" value="C:membrane"/>
    <property type="evidence" value="ECO:0007669"/>
    <property type="project" value="UniProtKB-SubCell"/>
</dbReference>
<dbReference type="PANTHER" id="PTHR43711">
    <property type="entry name" value="TWO-COMPONENT HISTIDINE KINASE"/>
    <property type="match status" value="1"/>
</dbReference>
<dbReference type="SUPFAM" id="SSF55874">
    <property type="entry name" value="ATPase domain of HSP90 chaperone/DNA topoisomerase II/histidine kinase"/>
    <property type="match status" value="1"/>
</dbReference>
<dbReference type="Proteomes" id="UP000095350">
    <property type="component" value="Unassembled WGS sequence"/>
</dbReference>